<feature type="region of interest" description="Disordered" evidence="1">
    <location>
        <begin position="1"/>
        <end position="100"/>
    </location>
</feature>
<evidence type="ECO:0000313" key="3">
    <source>
        <dbReference type="Proteomes" id="UP000078240"/>
    </source>
</evidence>
<dbReference type="AlphaFoldDB" id="A0A179GI13"/>
<evidence type="ECO:0000256" key="1">
    <source>
        <dbReference type="SAM" id="MobiDB-lite"/>
    </source>
</evidence>
<gene>
    <name evidence="2" type="ORF">VFPBJ_07600</name>
</gene>
<name>A0A179GI13_PURLI</name>
<evidence type="ECO:0000313" key="2">
    <source>
        <dbReference type="EMBL" id="OAQ77128.1"/>
    </source>
</evidence>
<proteinExistence type="predicted"/>
<dbReference type="Proteomes" id="UP000078240">
    <property type="component" value="Unassembled WGS sequence"/>
</dbReference>
<comment type="caution">
    <text evidence="2">The sequence shown here is derived from an EMBL/GenBank/DDBJ whole genome shotgun (WGS) entry which is preliminary data.</text>
</comment>
<feature type="compositionally biased region" description="Polar residues" evidence="1">
    <location>
        <begin position="43"/>
        <end position="64"/>
    </location>
</feature>
<accession>A0A179GI13</accession>
<organism evidence="2 3">
    <name type="scientific">Purpureocillium lilacinum</name>
    <name type="common">Paecilomyces lilacinus</name>
    <dbReference type="NCBI Taxonomy" id="33203"/>
    <lineage>
        <taxon>Eukaryota</taxon>
        <taxon>Fungi</taxon>
        <taxon>Dikarya</taxon>
        <taxon>Ascomycota</taxon>
        <taxon>Pezizomycotina</taxon>
        <taxon>Sordariomycetes</taxon>
        <taxon>Hypocreomycetidae</taxon>
        <taxon>Hypocreales</taxon>
        <taxon>Ophiocordycipitaceae</taxon>
        <taxon>Purpureocillium</taxon>
    </lineage>
</organism>
<dbReference type="EMBL" id="LSBH01000006">
    <property type="protein sequence ID" value="OAQ77128.1"/>
    <property type="molecule type" value="Genomic_DNA"/>
</dbReference>
<reference evidence="2 3" key="1">
    <citation type="submission" date="2016-01" db="EMBL/GenBank/DDBJ databases">
        <title>Biosynthesis of antibiotic leucinostatins and their inhibition on Phytophthora in bio-control Purpureocillium lilacinum.</title>
        <authorList>
            <person name="Wang G."/>
            <person name="Liu Z."/>
            <person name="Lin R."/>
            <person name="Li E."/>
            <person name="Mao Z."/>
            <person name="Ling J."/>
            <person name="Yin W."/>
            <person name="Xie B."/>
        </authorList>
    </citation>
    <scope>NUCLEOTIDE SEQUENCE [LARGE SCALE GENOMIC DNA]</scope>
    <source>
        <strain evidence="2">PLBJ-1</strain>
    </source>
</reference>
<protein>
    <submittedName>
        <fullName evidence="2">Uncharacterized protein</fullName>
    </submittedName>
</protein>
<feature type="compositionally biased region" description="Polar residues" evidence="1">
    <location>
        <begin position="1"/>
        <end position="12"/>
    </location>
</feature>
<feature type="compositionally biased region" description="Basic residues" evidence="1">
    <location>
        <begin position="90"/>
        <end position="100"/>
    </location>
</feature>
<sequence>MGLLSNDTTGPRCSQPHAVPPNTQSATKRHEGGQASRHVSLREASSTGKTPMNRYVTSTETASPNWDPARPTAKFGGVIGAAPGELGRPTSKRRRAARLL</sequence>